<dbReference type="Proteomes" id="UP001206924">
    <property type="component" value="Unassembled WGS sequence"/>
</dbReference>
<keyword evidence="4" id="KW-1185">Reference proteome</keyword>
<organism evidence="3 4">
    <name type="scientific">Arthrobacter jinronghuae</name>
    <dbReference type="NCBI Taxonomy" id="2964609"/>
    <lineage>
        <taxon>Bacteria</taxon>
        <taxon>Bacillati</taxon>
        <taxon>Actinomycetota</taxon>
        <taxon>Actinomycetes</taxon>
        <taxon>Micrococcales</taxon>
        <taxon>Micrococcaceae</taxon>
        <taxon>Arthrobacter</taxon>
    </lineage>
</organism>
<feature type="region of interest" description="Disordered" evidence="1">
    <location>
        <begin position="126"/>
        <end position="176"/>
    </location>
</feature>
<feature type="compositionally biased region" description="Low complexity" evidence="1">
    <location>
        <begin position="145"/>
        <end position="170"/>
    </location>
</feature>
<gene>
    <name evidence="3" type="ORF">NNX28_17015</name>
</gene>
<protein>
    <recommendedName>
        <fullName evidence="2">DUF7426 domain-containing protein</fullName>
    </recommendedName>
</protein>
<dbReference type="RefSeq" id="WP_255866629.1">
    <property type="nucleotide sequence ID" value="NZ_CP104263.1"/>
</dbReference>
<reference evidence="3 4" key="1">
    <citation type="submission" date="2022-07" db="EMBL/GenBank/DDBJ databases">
        <title>Novel species in genus Arthrobacter.</title>
        <authorList>
            <person name="Liu Y."/>
        </authorList>
    </citation>
    <scope>NUCLEOTIDE SEQUENCE [LARGE SCALE GENOMIC DNA]</scope>
    <source>
        <strain evidence="4">zg-Y859</strain>
    </source>
</reference>
<dbReference type="InterPro" id="IPR055849">
    <property type="entry name" value="DUF7426"/>
</dbReference>
<feature type="domain" description="DUF7426" evidence="2">
    <location>
        <begin position="4"/>
        <end position="152"/>
    </location>
</feature>
<evidence type="ECO:0000313" key="4">
    <source>
        <dbReference type="Proteomes" id="UP001206924"/>
    </source>
</evidence>
<dbReference type="EMBL" id="JANFLP010000020">
    <property type="protein sequence ID" value="MCQ1951621.1"/>
    <property type="molecule type" value="Genomic_DNA"/>
</dbReference>
<accession>A0ABT1NV63</accession>
<name>A0ABT1NV63_9MICC</name>
<evidence type="ECO:0000256" key="1">
    <source>
        <dbReference type="SAM" id="MobiDB-lite"/>
    </source>
</evidence>
<sequence>MAFKDLAEVLDDTLRIPLNGKEYVIHGVTAESGLWFQAIVEAGKAQADAQRKAKETGTDAPEEIELPADVERVLEAGRNRDLQREALGDALDELISDGVSQVRINHLAQTVVLWTVAGRDQAEEYFNSGGKAVPPNRAARRTATRTRTGAASTKTGSRTTTSTPKGTAKGARGKTS</sequence>
<evidence type="ECO:0000259" key="2">
    <source>
        <dbReference type="Pfam" id="PF24201"/>
    </source>
</evidence>
<proteinExistence type="predicted"/>
<dbReference type="Pfam" id="PF24201">
    <property type="entry name" value="DUF7426"/>
    <property type="match status" value="1"/>
</dbReference>
<comment type="caution">
    <text evidence="3">The sequence shown here is derived from an EMBL/GenBank/DDBJ whole genome shotgun (WGS) entry which is preliminary data.</text>
</comment>
<evidence type="ECO:0000313" key="3">
    <source>
        <dbReference type="EMBL" id="MCQ1951621.1"/>
    </source>
</evidence>